<evidence type="ECO:0000313" key="3">
    <source>
        <dbReference type="Proteomes" id="UP000214689"/>
    </source>
</evidence>
<dbReference type="Pfam" id="PF14397">
    <property type="entry name" value="ATPgrasp_ST"/>
    <property type="match status" value="1"/>
</dbReference>
<reference evidence="3" key="1">
    <citation type="submission" date="2016-05" db="EMBL/GenBank/DDBJ databases">
        <authorList>
            <person name="Holder M.E."/>
            <person name="Ajami N.J."/>
            <person name="Petrosino J.F."/>
        </authorList>
    </citation>
    <scope>NUCLEOTIDE SEQUENCE [LARGE SCALE GENOMIC DNA]</scope>
    <source>
        <strain evidence="3">ATCC 700696</strain>
    </source>
</reference>
<dbReference type="InterPro" id="IPR039523">
    <property type="entry name" value="RimK-rel_E_lig_ATP-grasp"/>
</dbReference>
<dbReference type="Proteomes" id="UP000214689">
    <property type="component" value="Chromosome"/>
</dbReference>
<feature type="domain" description="Alpha-L-glutamate ligase-related protein ATP-grasp" evidence="1">
    <location>
        <begin position="161"/>
        <end position="320"/>
    </location>
</feature>
<dbReference type="OrthoDB" id="8736147at2"/>
<dbReference type="AlphaFoldDB" id="A0A223ASU3"/>
<dbReference type="RefSeq" id="WP_094234274.1">
    <property type="nucleotide sequence ID" value="NZ_CP016199.1"/>
</dbReference>
<organism evidence="2 3">
    <name type="scientific">Mogibacterium pumilum</name>
    <dbReference type="NCBI Taxonomy" id="86332"/>
    <lineage>
        <taxon>Bacteria</taxon>
        <taxon>Bacillati</taxon>
        <taxon>Bacillota</taxon>
        <taxon>Clostridia</taxon>
        <taxon>Peptostreptococcales</taxon>
        <taxon>Anaerovoracaceae</taxon>
        <taxon>Mogibacterium</taxon>
    </lineage>
</organism>
<sequence>MSANLRYKLRVLSGARFSKLNEVATEINKRCGRSKASIIKDIYHCYRRFGSGYYDYITYHFYELDDTMRDTYITRMRSKKLVAFLNDPEKAKIFDNKNKFDEVFSEFIARDFLDALNCNLEEATRFYNDNEVGFAKMLDLACGKGAEVIRMSDFADAKAFYDYIKEKNFGVVEEYMINHDKIREVYKPALNTMRMFTIIGDDKKPHLFFAAQKFGVNGRFIDVHGIHAPIDLETGVIHFPFHSGNTDTDLIYTKHPDTGYDLTEYEVPMFKEASEMILKAAMVVPEMRYVGWDVAITNKGPKIVEGNNYTAYDYMQLPDQNPSRIGVIPDLLKIVPSFKDELYK</sequence>
<name>A0A223ASU3_9FIRM</name>
<accession>A0A223ASU3</accession>
<keyword evidence="3" id="KW-1185">Reference proteome</keyword>
<evidence type="ECO:0000259" key="1">
    <source>
        <dbReference type="Pfam" id="PF14397"/>
    </source>
</evidence>
<evidence type="ECO:0000313" key="2">
    <source>
        <dbReference type="EMBL" id="ASS38038.1"/>
    </source>
</evidence>
<protein>
    <recommendedName>
        <fullName evidence="1">Alpha-L-glutamate ligase-related protein ATP-grasp domain-containing protein</fullName>
    </recommendedName>
</protein>
<proteinExistence type="predicted"/>
<gene>
    <name evidence="2" type="ORF">AXF17_06105</name>
</gene>
<dbReference type="EMBL" id="CP016199">
    <property type="protein sequence ID" value="ASS38038.1"/>
    <property type="molecule type" value="Genomic_DNA"/>
</dbReference>